<dbReference type="AlphaFoldDB" id="A0A8C2F419"/>
<dbReference type="InterPro" id="IPR012337">
    <property type="entry name" value="RNaseH-like_sf"/>
</dbReference>
<accession>A0A8C2F419</accession>
<dbReference type="PROSITE" id="PS50994">
    <property type="entry name" value="INTEGRASE"/>
    <property type="match status" value="1"/>
</dbReference>
<dbReference type="Gene3D" id="1.10.340.70">
    <property type="match status" value="1"/>
</dbReference>
<evidence type="ECO:0000256" key="3">
    <source>
        <dbReference type="SAM" id="SignalP"/>
    </source>
</evidence>
<feature type="domain" description="Integrase catalytic" evidence="4">
    <location>
        <begin position="782"/>
        <end position="945"/>
    </location>
</feature>
<dbReference type="InterPro" id="IPR038269">
    <property type="entry name" value="SCAN_sf"/>
</dbReference>
<keyword evidence="3" id="KW-0732">Signal</keyword>
<feature type="signal peptide" evidence="3">
    <location>
        <begin position="1"/>
        <end position="19"/>
    </location>
</feature>
<dbReference type="Ensembl" id="ENSCCRT00020054623.1">
    <property type="protein sequence ID" value="ENSCCRP00020050135.1"/>
    <property type="gene ID" value="ENSCCRG00020022330.1"/>
</dbReference>
<dbReference type="Gene3D" id="3.30.420.10">
    <property type="entry name" value="Ribonuclease H-like superfamily/Ribonuclease H"/>
    <property type="match status" value="1"/>
</dbReference>
<proteinExistence type="predicted"/>
<dbReference type="FunFam" id="1.10.340.70:FF:000001">
    <property type="entry name" value="Retrovirus-related Pol polyprotein from transposon gypsy-like Protein"/>
    <property type="match status" value="1"/>
</dbReference>
<dbReference type="InterPro" id="IPR003309">
    <property type="entry name" value="SCAN_dom"/>
</dbReference>
<dbReference type="GO" id="GO:0008270">
    <property type="term" value="F:zinc ion binding"/>
    <property type="evidence" value="ECO:0007669"/>
    <property type="project" value="InterPro"/>
</dbReference>
<dbReference type="InterPro" id="IPR036875">
    <property type="entry name" value="Znf_CCHC_sf"/>
</dbReference>
<dbReference type="PANTHER" id="PTHR46888:SF13">
    <property type="entry name" value="RIBONUCLEASE H"/>
    <property type="match status" value="1"/>
</dbReference>
<dbReference type="Pfam" id="PF00665">
    <property type="entry name" value="rve"/>
    <property type="match status" value="1"/>
</dbReference>
<dbReference type="Gene3D" id="1.10.4020.10">
    <property type="entry name" value="DNA breaking-rejoining enzymes"/>
    <property type="match status" value="1"/>
</dbReference>
<dbReference type="SUPFAM" id="SSF57756">
    <property type="entry name" value="Retrovirus zinc finger-like domains"/>
    <property type="match status" value="1"/>
</dbReference>
<dbReference type="InterPro" id="IPR001584">
    <property type="entry name" value="Integrase_cat-core"/>
</dbReference>
<dbReference type="Pfam" id="PF17921">
    <property type="entry name" value="Integrase_H2C2"/>
    <property type="match status" value="1"/>
</dbReference>
<dbReference type="GO" id="GO:0015074">
    <property type="term" value="P:DNA integration"/>
    <property type="evidence" value="ECO:0007669"/>
    <property type="project" value="InterPro"/>
</dbReference>
<sequence>MYFSFFLLLLVQTFYWQFSFENRGKGYREMEFSIEAFRQKPSREGLELCRKADLYLIADYYEISIVKSARKKEVRDVIQAALVQQGVLTAVQNPESEGGETEESASGEEEGSSRHPVLGSLSGVGTEDLKLAIQLKQLDLEIKRQEHTTQLLRFRQCELETQAGRPLGESKPILPAVVRTSRSLHVSDSLLPMPSATSPDFDISRQINLVPPFREAEVDSYFGAFERVAAALSWPKEVWPLLLQCRLTGKAQEVCSALSLNDSLDYEKVKTAVLRAYELVPEAYRQKFRLHVKTANQTFVEFAREKSALFDKWCQASKTRDYEQLRELVLIEEFKNSLPDKIVVYLNEQKVLTLTEAAVCADEFVLTHKNVFVAPARREASNFVHSDRTSKVSKLLKPSVQADDRECFYCHDVGHLIAVCPVLKKKNKTLSQTKQPKGVGFVRTITKPSKLEIDENFKPFIGQGMVSLSDRENDQVPATMLRDTGTAQSFILESSLPFSEKTYCGSDVLVQGIAMRVEKIPLHNIYIRSEWVTGFVKVAVRARLPINGVILIVGNDLAGGKVFPLPEVIQNPLDEKSVVCKQDAVDLSVFPACVITRAQSQKFPTVIDLSDTFLVDENVTDSGTLSEMSASKPLSTSSGAEFGSADLLLSVDRRLLVAEQKQDQSLEFCRDSAVNAKEIVNKSTGYYFKDGVLMRKWTPSVSENSGWDILYQVVVPKCFREQVLSVAHDNVAGHLGVAKTFYRVLRHFFWPRIKSDVIKYCRSCHACQTVGKPNQVISPAALKPIPAIGEPFERIILDCVGPLPKTKAGHTYLLTLMCTATRYPEAIPLRSLRAKAIVKALTVFFSTFGLPRIVQTDQGTNFMSRLFNQILSQLHVKHIVSSAYHPESQGALERFHQTLKTMLRTYCVDSEKEWDEGLPLLLFSVRETVQESLGFSPAELVFGHTVRGPLKLLKETWLSETKPLCNLLDYVSSFRERLHKARDLARSALSNAQIKMKLCFDKKAVIRSFVKGDKVLVLLPLPGSSLQAKFSGPYVVE</sequence>
<dbReference type="GO" id="GO:0003676">
    <property type="term" value="F:nucleic acid binding"/>
    <property type="evidence" value="ECO:0007669"/>
    <property type="project" value="InterPro"/>
</dbReference>
<feature type="chain" id="PRO_5034382710" description="Gypsy retrotransposon integrase-like protein 1" evidence="3">
    <location>
        <begin position="20"/>
        <end position="1037"/>
    </location>
</feature>
<evidence type="ECO:0000256" key="1">
    <source>
        <dbReference type="ARBA" id="ARBA00039658"/>
    </source>
</evidence>
<dbReference type="FunFam" id="3.30.420.10:FF:000032">
    <property type="entry name" value="Retrovirus-related Pol polyprotein from transposon 297-like Protein"/>
    <property type="match status" value="1"/>
</dbReference>
<dbReference type="PANTHER" id="PTHR46888">
    <property type="entry name" value="ZINC KNUCKLE DOMAINCONTAINING PROTEIN-RELATED"/>
    <property type="match status" value="1"/>
</dbReference>
<dbReference type="Proteomes" id="UP000694701">
    <property type="component" value="Unplaced"/>
</dbReference>
<dbReference type="SUPFAM" id="SSF53098">
    <property type="entry name" value="Ribonuclease H-like"/>
    <property type="match status" value="1"/>
</dbReference>
<dbReference type="InterPro" id="IPR036397">
    <property type="entry name" value="RNaseH_sf"/>
</dbReference>
<dbReference type="Gene3D" id="4.10.60.10">
    <property type="entry name" value="Zinc finger, CCHC-type"/>
    <property type="match status" value="1"/>
</dbReference>
<dbReference type="InterPro" id="IPR041588">
    <property type="entry name" value="Integrase_H2C2"/>
</dbReference>
<evidence type="ECO:0000313" key="5">
    <source>
        <dbReference type="Ensembl" id="ENSCCRP00020050135.1"/>
    </source>
</evidence>
<protein>
    <recommendedName>
        <fullName evidence="1">Gypsy retrotransposon integrase-like protein 1</fullName>
    </recommendedName>
</protein>
<reference evidence="5" key="1">
    <citation type="submission" date="2025-08" db="UniProtKB">
        <authorList>
            <consortium name="Ensembl"/>
        </authorList>
    </citation>
    <scope>IDENTIFICATION</scope>
</reference>
<dbReference type="Pfam" id="PF02023">
    <property type="entry name" value="SCAN"/>
    <property type="match status" value="1"/>
</dbReference>
<evidence type="ECO:0000256" key="2">
    <source>
        <dbReference type="SAM" id="MobiDB-lite"/>
    </source>
</evidence>
<evidence type="ECO:0000313" key="6">
    <source>
        <dbReference type="Proteomes" id="UP000694701"/>
    </source>
</evidence>
<feature type="region of interest" description="Disordered" evidence="2">
    <location>
        <begin position="92"/>
        <end position="121"/>
    </location>
</feature>
<feature type="compositionally biased region" description="Acidic residues" evidence="2">
    <location>
        <begin position="97"/>
        <end position="110"/>
    </location>
</feature>
<dbReference type="SUPFAM" id="SSF47353">
    <property type="entry name" value="Retrovirus capsid dimerization domain-like"/>
    <property type="match status" value="1"/>
</dbReference>
<evidence type="ECO:0000259" key="4">
    <source>
        <dbReference type="PROSITE" id="PS50994"/>
    </source>
</evidence>
<name>A0A8C2F419_CYPCA</name>
<organism evidence="5 6">
    <name type="scientific">Cyprinus carpio</name>
    <name type="common">Common carp</name>
    <dbReference type="NCBI Taxonomy" id="7962"/>
    <lineage>
        <taxon>Eukaryota</taxon>
        <taxon>Metazoa</taxon>
        <taxon>Chordata</taxon>
        <taxon>Craniata</taxon>
        <taxon>Vertebrata</taxon>
        <taxon>Euteleostomi</taxon>
        <taxon>Actinopterygii</taxon>
        <taxon>Neopterygii</taxon>
        <taxon>Teleostei</taxon>
        <taxon>Ostariophysi</taxon>
        <taxon>Cypriniformes</taxon>
        <taxon>Cyprinidae</taxon>
        <taxon>Cyprininae</taxon>
        <taxon>Cyprinus</taxon>
    </lineage>
</organism>